<dbReference type="PANTHER" id="PTHR14359">
    <property type="entry name" value="HOMO-OLIGOMERIC FLAVIN CONTAINING CYS DECARBOXYLASE FAMILY"/>
    <property type="match status" value="1"/>
</dbReference>
<evidence type="ECO:0000313" key="8">
    <source>
        <dbReference type="Proteomes" id="UP000184699"/>
    </source>
</evidence>
<dbReference type="Pfam" id="PF04127">
    <property type="entry name" value="DFP"/>
    <property type="match status" value="1"/>
</dbReference>
<dbReference type="EC" id="4.1.1.36" evidence="3"/>
<dbReference type="RefSeq" id="WP_074258932.1">
    <property type="nucleotide sequence ID" value="NZ_FSRJ01000001.1"/>
</dbReference>
<dbReference type="GO" id="GO:0015937">
    <property type="term" value="P:coenzyme A biosynthetic process"/>
    <property type="evidence" value="ECO:0007669"/>
    <property type="project" value="UniProtKB-UniRule"/>
</dbReference>
<dbReference type="InterPro" id="IPR003382">
    <property type="entry name" value="Flavoprotein"/>
</dbReference>
<gene>
    <name evidence="3" type="primary">coaBC</name>
    <name evidence="7" type="ORF">SAMN05443544_0722</name>
</gene>
<evidence type="ECO:0000256" key="3">
    <source>
        <dbReference type="HAMAP-Rule" id="MF_02225"/>
    </source>
</evidence>
<dbReference type="InterPro" id="IPR035929">
    <property type="entry name" value="CoaB-like_sf"/>
</dbReference>
<feature type="binding site" evidence="3">
    <location>
        <position position="295"/>
    </location>
    <ligand>
        <name>CTP</name>
        <dbReference type="ChEBI" id="CHEBI:37563"/>
    </ligand>
</feature>
<dbReference type="InterPro" id="IPR005252">
    <property type="entry name" value="CoaBC"/>
</dbReference>
<dbReference type="GO" id="GO:0010181">
    <property type="term" value="F:FMN binding"/>
    <property type="evidence" value="ECO:0007669"/>
    <property type="project" value="UniProtKB-UniRule"/>
</dbReference>
<dbReference type="PANTHER" id="PTHR14359:SF6">
    <property type="entry name" value="PHOSPHOPANTOTHENOYLCYSTEINE DECARBOXYLASE"/>
    <property type="match status" value="1"/>
</dbReference>
<keyword evidence="8" id="KW-1185">Reference proteome</keyword>
<comment type="caution">
    <text evidence="3">Lacks conserved residue(s) required for the propagation of feature annotation.</text>
</comment>
<comment type="similarity">
    <text evidence="3 4">In the C-terminal section; belongs to the PPC synthetase family.</text>
</comment>
<evidence type="ECO:0000256" key="1">
    <source>
        <dbReference type="ARBA" id="ARBA00022793"/>
    </source>
</evidence>
<keyword evidence="3" id="KW-0479">Metal-binding</keyword>
<dbReference type="HAMAP" id="MF_02225">
    <property type="entry name" value="CoaBC"/>
    <property type="match status" value="1"/>
</dbReference>
<dbReference type="Pfam" id="PF02441">
    <property type="entry name" value="Flavoprotein"/>
    <property type="match status" value="1"/>
</dbReference>
<keyword evidence="3" id="KW-0460">Magnesium</keyword>
<keyword evidence="2 3" id="KW-0456">Lyase</keyword>
<feature type="binding site" evidence="3">
    <location>
        <position position="285"/>
    </location>
    <ligand>
        <name>CTP</name>
        <dbReference type="ChEBI" id="CHEBI:37563"/>
    </ligand>
</feature>
<keyword evidence="3 4" id="KW-0288">FMN</keyword>
<feature type="domain" description="Flavoprotein" evidence="5">
    <location>
        <begin position="5"/>
        <end position="174"/>
    </location>
</feature>
<keyword evidence="3" id="KW-0511">Multifunctional enzyme</keyword>
<evidence type="ECO:0000313" key="7">
    <source>
        <dbReference type="EMBL" id="SIN74134.1"/>
    </source>
</evidence>
<evidence type="ECO:0000259" key="5">
    <source>
        <dbReference type="Pfam" id="PF02441"/>
    </source>
</evidence>
<keyword evidence="1 3" id="KW-0210">Decarboxylase</keyword>
<dbReference type="SUPFAM" id="SSF52507">
    <property type="entry name" value="Homo-oligomeric flavin-containing Cys decarboxylases, HFCD"/>
    <property type="match status" value="1"/>
</dbReference>
<dbReference type="AlphaFoldDB" id="A0A1N6DTW6"/>
<comment type="catalytic activity">
    <reaction evidence="3 4">
        <text>(R)-4'-phosphopantothenate + L-cysteine + CTP = N-[(R)-4-phosphopantothenoyl]-L-cysteine + CMP + diphosphate + H(+)</text>
        <dbReference type="Rhea" id="RHEA:19397"/>
        <dbReference type="ChEBI" id="CHEBI:10986"/>
        <dbReference type="ChEBI" id="CHEBI:15378"/>
        <dbReference type="ChEBI" id="CHEBI:33019"/>
        <dbReference type="ChEBI" id="CHEBI:35235"/>
        <dbReference type="ChEBI" id="CHEBI:37563"/>
        <dbReference type="ChEBI" id="CHEBI:59458"/>
        <dbReference type="ChEBI" id="CHEBI:60377"/>
        <dbReference type="EC" id="6.3.2.5"/>
    </reaction>
</comment>
<dbReference type="UniPathway" id="UPA00241">
    <property type="reaction ID" value="UER00353"/>
</dbReference>
<accession>A0A1N6DTW6</accession>
<protein>
    <recommendedName>
        <fullName evidence="3">Coenzyme A biosynthesis bifunctional protein CoaBC</fullName>
    </recommendedName>
    <alternativeName>
        <fullName evidence="3">DNA/pantothenate metabolism flavoprotein</fullName>
    </alternativeName>
    <alternativeName>
        <fullName evidence="3">Phosphopantothenoylcysteine synthetase/decarboxylase</fullName>
        <shortName evidence="3">PPCS-PPCDC</shortName>
    </alternativeName>
    <domain>
        <recommendedName>
            <fullName evidence="3">Phosphopantothenoylcysteine decarboxylase</fullName>
            <shortName evidence="3">PPC decarboxylase</shortName>
            <shortName evidence="3">PPC-DC</shortName>
            <ecNumber evidence="3">4.1.1.36</ecNumber>
        </recommendedName>
        <alternativeName>
            <fullName evidence="3">CoaC</fullName>
        </alternativeName>
    </domain>
    <domain>
        <recommendedName>
            <fullName evidence="3">Phosphopantothenate--cysteine ligase</fullName>
            <ecNumber evidence="3">6.3.2.5</ecNumber>
        </recommendedName>
        <alternativeName>
            <fullName evidence="3">CoaB</fullName>
        </alternativeName>
        <alternativeName>
            <fullName evidence="3">Phosphopantothenoylcysteine synthetase</fullName>
            <shortName evidence="3">PPC synthetase</shortName>
            <shortName evidence="3">PPC-S</shortName>
        </alternativeName>
    </domain>
</protein>
<keyword evidence="3 4" id="KW-0436">Ligase</keyword>
<dbReference type="Proteomes" id="UP000184699">
    <property type="component" value="Unassembled WGS sequence"/>
</dbReference>
<dbReference type="GO" id="GO:0071513">
    <property type="term" value="C:phosphopantothenoylcysteine decarboxylase complex"/>
    <property type="evidence" value="ECO:0007669"/>
    <property type="project" value="TreeGrafter"/>
</dbReference>
<comment type="pathway">
    <text evidence="3 4">Cofactor biosynthesis; coenzyme A biosynthesis; CoA from (R)-pantothenate: step 2/5.</text>
</comment>
<evidence type="ECO:0000256" key="4">
    <source>
        <dbReference type="RuleBase" id="RU364078"/>
    </source>
</evidence>
<comment type="function">
    <text evidence="4">Catalyzes two steps in the biosynthesis of coenzyme A. In the first step cysteine is conjugated to 4'-phosphopantothenate to form 4-phosphopantothenoylcysteine, in the latter compound is decarboxylated to form 4'-phosphopantotheine.</text>
</comment>
<reference evidence="8" key="1">
    <citation type="submission" date="2016-11" db="EMBL/GenBank/DDBJ databases">
        <authorList>
            <person name="Varghese N."/>
            <person name="Submissions S."/>
        </authorList>
    </citation>
    <scope>NUCLEOTIDE SEQUENCE [LARGE SCALE GENOMIC DNA]</scope>
    <source>
        <strain evidence="8">DSM 8595</strain>
    </source>
</reference>
<comment type="catalytic activity">
    <reaction evidence="3 4">
        <text>N-[(R)-4-phosphopantothenoyl]-L-cysteine + H(+) = (R)-4'-phosphopantetheine + CO2</text>
        <dbReference type="Rhea" id="RHEA:16793"/>
        <dbReference type="ChEBI" id="CHEBI:15378"/>
        <dbReference type="ChEBI" id="CHEBI:16526"/>
        <dbReference type="ChEBI" id="CHEBI:59458"/>
        <dbReference type="ChEBI" id="CHEBI:61723"/>
        <dbReference type="EC" id="4.1.1.36"/>
    </reaction>
</comment>
<dbReference type="EC" id="6.3.2.5" evidence="3"/>
<dbReference type="NCBIfam" id="TIGR00521">
    <property type="entry name" value="coaBC_dfp"/>
    <property type="match status" value="1"/>
</dbReference>
<feature type="binding site" evidence="3">
    <location>
        <position position="332"/>
    </location>
    <ligand>
        <name>CTP</name>
        <dbReference type="ChEBI" id="CHEBI:37563"/>
    </ligand>
</feature>
<feature type="region of interest" description="Phosphopantothenate--cysteine ligase" evidence="3">
    <location>
        <begin position="197"/>
        <end position="425"/>
    </location>
</feature>
<comment type="cofactor">
    <cofactor evidence="3">
        <name>Mg(2+)</name>
        <dbReference type="ChEBI" id="CHEBI:18420"/>
    </cofactor>
</comment>
<name>A0A1N6DTW6_9MICO</name>
<dbReference type="GO" id="GO:0004633">
    <property type="term" value="F:phosphopantothenoylcysteine decarboxylase activity"/>
    <property type="evidence" value="ECO:0007669"/>
    <property type="project" value="UniProtKB-UniRule"/>
</dbReference>
<feature type="region of interest" description="Phosphopantothenoylcysteine decarboxylase" evidence="3">
    <location>
        <begin position="1"/>
        <end position="196"/>
    </location>
</feature>
<dbReference type="InterPro" id="IPR036551">
    <property type="entry name" value="Flavin_trans-like"/>
</dbReference>
<sequence>MTRLNIVVGITGGIAAYKAVGVVRALVLAGHDVHVVPTEGALRFVGRPTLEAISRNPVHTELYEGVAEVRHVAIGQAADLIVIAPATANSIAKLATGLADDLLGNTLLASEAPVVIAPAMHTEMWRHPATQANVETLRSRGVTIVGPAVGQLTGADSGPGRMEEPDEIVRFALERVLGDGSGAAASANHADLAGRRVVVSAGGTREPLDPVRFLGNRSSGKQGIAIAEAARERGAHVTLIAANLEVAEPEGCDIRRVSTALELQAAVTEVAHGADVVVMAAAVADYRPANVSEGKIKKDQSDDGLTLELVRNPDILAGLGHAEHPGTLLVGFAAETEPDDDRIIALGRAKREAKGADLLVVNRVGWNEGFASDENRVVVIGRDGDVVTRAHGTKQSVAHDILDVVVAEVTAVTTATTSKEHEPTP</sequence>
<dbReference type="GO" id="GO:0046872">
    <property type="term" value="F:metal ion binding"/>
    <property type="evidence" value="ECO:0007669"/>
    <property type="project" value="UniProtKB-KW"/>
</dbReference>
<dbReference type="InterPro" id="IPR007085">
    <property type="entry name" value="DNA/pantothenate-metab_flavo_C"/>
</dbReference>
<dbReference type="SUPFAM" id="SSF102645">
    <property type="entry name" value="CoaB-like"/>
    <property type="match status" value="1"/>
</dbReference>
<organism evidence="7 8">
    <name type="scientific">Agromyces cerinus subsp. cerinus</name>
    <dbReference type="NCBI Taxonomy" id="232089"/>
    <lineage>
        <taxon>Bacteria</taxon>
        <taxon>Bacillati</taxon>
        <taxon>Actinomycetota</taxon>
        <taxon>Actinomycetes</taxon>
        <taxon>Micrococcales</taxon>
        <taxon>Microbacteriaceae</taxon>
        <taxon>Agromyces</taxon>
    </lineage>
</organism>
<feature type="binding site" evidence="3">
    <location>
        <begin position="313"/>
        <end position="316"/>
    </location>
    <ligand>
        <name>CTP</name>
        <dbReference type="ChEBI" id="CHEBI:37563"/>
    </ligand>
</feature>
<comment type="cofactor">
    <cofactor evidence="3">
        <name>FMN</name>
        <dbReference type="ChEBI" id="CHEBI:58210"/>
    </cofactor>
    <text evidence="3">Binds 1 FMN per subunit.</text>
</comment>
<evidence type="ECO:0000259" key="6">
    <source>
        <dbReference type="Pfam" id="PF04127"/>
    </source>
</evidence>
<dbReference type="STRING" id="232089.SAMN05443544_0722"/>
<proteinExistence type="inferred from homology"/>
<comment type="function">
    <text evidence="3">Catalyzes two sequential steps in the biosynthesis of coenzyme A. In the first step cysteine is conjugated to 4'-phosphopantothenate to form 4-phosphopantothenoylcysteine. In the second step the latter compound is decarboxylated to form 4'-phosphopantotheine.</text>
</comment>
<dbReference type="Gene3D" id="3.40.50.1950">
    <property type="entry name" value="Flavin prenyltransferase-like"/>
    <property type="match status" value="1"/>
</dbReference>
<evidence type="ECO:0000256" key="2">
    <source>
        <dbReference type="ARBA" id="ARBA00023239"/>
    </source>
</evidence>
<comment type="similarity">
    <text evidence="3 4">In the N-terminal section; belongs to the HFCD (homo-oligomeric flavin containing Cys decarboxylase) superfamily.</text>
</comment>
<feature type="binding site" evidence="3">
    <location>
        <position position="350"/>
    </location>
    <ligand>
        <name>CTP</name>
        <dbReference type="ChEBI" id="CHEBI:37563"/>
    </ligand>
</feature>
<dbReference type="EMBL" id="FSRJ01000001">
    <property type="protein sequence ID" value="SIN74134.1"/>
    <property type="molecule type" value="Genomic_DNA"/>
</dbReference>
<feature type="domain" description="DNA/pantothenate metabolism flavoprotein C-terminal" evidence="6">
    <location>
        <begin position="192"/>
        <end position="406"/>
    </location>
</feature>
<dbReference type="OrthoDB" id="9802554at2"/>
<dbReference type="Gene3D" id="3.40.50.10300">
    <property type="entry name" value="CoaB-like"/>
    <property type="match status" value="1"/>
</dbReference>
<keyword evidence="3 4" id="KW-0285">Flavoprotein</keyword>
<dbReference type="GO" id="GO:0015941">
    <property type="term" value="P:pantothenate catabolic process"/>
    <property type="evidence" value="ECO:0007669"/>
    <property type="project" value="InterPro"/>
</dbReference>
<comment type="pathway">
    <text evidence="3 4">Cofactor biosynthesis; coenzyme A biosynthesis; CoA from (R)-pantothenate: step 3/5.</text>
</comment>
<feature type="binding site" evidence="3">
    <location>
        <position position="354"/>
    </location>
    <ligand>
        <name>CTP</name>
        <dbReference type="ChEBI" id="CHEBI:37563"/>
    </ligand>
</feature>
<dbReference type="GO" id="GO:0004632">
    <property type="term" value="F:phosphopantothenate--cysteine ligase activity"/>
    <property type="evidence" value="ECO:0007669"/>
    <property type="project" value="UniProtKB-UniRule"/>
</dbReference>